<dbReference type="Proteomes" id="UP000434957">
    <property type="component" value="Unassembled WGS sequence"/>
</dbReference>
<dbReference type="EMBL" id="QXFT01000400">
    <property type="protein sequence ID" value="KAE9345007.1"/>
    <property type="molecule type" value="Genomic_DNA"/>
</dbReference>
<accession>A0A6A4FYB7</accession>
<feature type="region of interest" description="Disordered" evidence="1">
    <location>
        <begin position="570"/>
        <end position="635"/>
    </location>
</feature>
<gene>
    <name evidence="3" type="ORF">PR003_g8172</name>
</gene>
<feature type="region of interest" description="Disordered" evidence="1">
    <location>
        <begin position="1"/>
        <end position="57"/>
    </location>
</feature>
<keyword evidence="4" id="KW-1185">Reference proteome</keyword>
<feature type="compositionally biased region" description="Basic and acidic residues" evidence="1">
    <location>
        <begin position="592"/>
        <end position="602"/>
    </location>
</feature>
<feature type="region of interest" description="Disordered" evidence="1">
    <location>
        <begin position="492"/>
        <end position="528"/>
    </location>
</feature>
<feature type="compositionally biased region" description="Gly residues" evidence="1">
    <location>
        <begin position="622"/>
        <end position="635"/>
    </location>
</feature>
<name>A0A6A4FYB7_9STRA</name>
<feature type="domain" description="PiggyBac transposable element-derived protein" evidence="2">
    <location>
        <begin position="111"/>
        <end position="241"/>
    </location>
</feature>
<dbReference type="PANTHER" id="PTHR46599">
    <property type="entry name" value="PIGGYBAC TRANSPOSABLE ELEMENT-DERIVED PROTEIN 4"/>
    <property type="match status" value="1"/>
</dbReference>
<evidence type="ECO:0000256" key="1">
    <source>
        <dbReference type="SAM" id="MobiDB-lite"/>
    </source>
</evidence>
<dbReference type="PANTHER" id="PTHR46599:SF3">
    <property type="entry name" value="PIGGYBAC TRANSPOSABLE ELEMENT-DERIVED PROTEIN 4"/>
    <property type="match status" value="1"/>
</dbReference>
<reference evidence="3 4" key="1">
    <citation type="submission" date="2018-08" db="EMBL/GenBank/DDBJ databases">
        <title>Genomic investigation of the strawberry pathogen Phytophthora fragariae indicates pathogenicity is determined by transcriptional variation in three key races.</title>
        <authorList>
            <person name="Adams T.M."/>
            <person name="Armitage A.D."/>
            <person name="Sobczyk M.K."/>
            <person name="Bates H.J."/>
            <person name="Dunwell J.M."/>
            <person name="Nellist C.F."/>
            <person name="Harrison R.J."/>
        </authorList>
    </citation>
    <scope>NUCLEOTIDE SEQUENCE [LARGE SCALE GENOMIC DNA]</scope>
    <source>
        <strain evidence="3 4">SCRP333</strain>
    </source>
</reference>
<proteinExistence type="predicted"/>
<feature type="compositionally biased region" description="Polar residues" evidence="1">
    <location>
        <begin position="1"/>
        <end position="12"/>
    </location>
</feature>
<protein>
    <recommendedName>
        <fullName evidence="2">PiggyBac transposable element-derived protein domain-containing protein</fullName>
    </recommendedName>
</protein>
<dbReference type="InterPro" id="IPR029526">
    <property type="entry name" value="PGBD"/>
</dbReference>
<sequence>MDRGANQCTALNSDEDPDLREEPEDEEDADDDSWTEDWDIGELSDEELDEVPEELPDSVWLSAARDSRLMSSMRHDGWEYDPSKFGPDPTYEGLYDGPYGPSDSVLNVAEDPLALLFYFLPPKLWSQIAVESNTYHAQSIPLRARAIRFQQRRNGGEVEDLGEIRRRLSRVPDIEGWEVLRVMGLLIARMLVPIRKGIAAHWSLKKVGALPTNRFNLFMTKNRFFHIMGYLHFSNNKSPQAKVEIYCGAKTHLQTPVPKDNNTGEAAVVRNMNALLPPSPTAPWRLVVTDRFYTSVKLALELLHRRMYITGTIQCDRAGYAPGVVTAKKYKTINKRKFLVPPQGTIRLAENKQFAQITACMWMDRNPVHMLSSGGSRVPGTVMRRIQGEVQPHPAPELVRDYHRWMGGVDVNDQLRMQRYSVQLCYKTRKYYKTLFFGLFDMALVNAFIVFRHHKKANNKRPAKHSAFFEELMEQLLAIDSAEAFKEIEEATSARDRIAPSPARSESRYQPSEGVGGVEGGHLLEENPDTVDSDKYLCNVVREGREKTCFQIWHQDWSNGNDIPRLLLQDHKVRDRAPPSRPNKKRRSSGQSHHDAPTRADSEGSVDEDSEDSCVMNAGSERAGGNGGGVTGDES</sequence>
<feature type="domain" description="PiggyBac transposable element-derived protein" evidence="2">
    <location>
        <begin position="243"/>
        <end position="448"/>
    </location>
</feature>
<feature type="compositionally biased region" description="Acidic residues" evidence="1">
    <location>
        <begin position="13"/>
        <end position="56"/>
    </location>
</feature>
<comment type="caution">
    <text evidence="3">The sequence shown here is derived from an EMBL/GenBank/DDBJ whole genome shotgun (WGS) entry which is preliminary data.</text>
</comment>
<dbReference type="Pfam" id="PF13843">
    <property type="entry name" value="DDE_Tnp_1_7"/>
    <property type="match status" value="2"/>
</dbReference>
<evidence type="ECO:0000313" key="3">
    <source>
        <dbReference type="EMBL" id="KAE9345007.1"/>
    </source>
</evidence>
<evidence type="ECO:0000313" key="4">
    <source>
        <dbReference type="Proteomes" id="UP000434957"/>
    </source>
</evidence>
<organism evidence="3 4">
    <name type="scientific">Phytophthora rubi</name>
    <dbReference type="NCBI Taxonomy" id="129364"/>
    <lineage>
        <taxon>Eukaryota</taxon>
        <taxon>Sar</taxon>
        <taxon>Stramenopiles</taxon>
        <taxon>Oomycota</taxon>
        <taxon>Peronosporomycetes</taxon>
        <taxon>Peronosporales</taxon>
        <taxon>Peronosporaceae</taxon>
        <taxon>Phytophthora</taxon>
    </lineage>
</organism>
<evidence type="ECO:0000259" key="2">
    <source>
        <dbReference type="Pfam" id="PF13843"/>
    </source>
</evidence>
<dbReference type="AlphaFoldDB" id="A0A6A4FYB7"/>